<sequence length="693" mass="77763">MDENKPSDKYFDEPQVQVVQTGENPQIVQKKKIKPGFYVLLTLFLLGLIGFGIFAFYQYFNNGNFPGKISQKILPTQDVKVEKFKSIDEFKAYLAEIETASNYYGLGVRELSIPSSDTGVALAPGANFGNAKLDQAASRVSETNVQVEGIDEADIVKTDGKSIYYSPATFYYGRELPLPLMEAKPGSSFLPPDMLKPQTKVIKAFPVNELGLTTNIDKTGNLYVSGNKLVIISANEIWGFDISDSANPKQVWEFKLDENNSILSSRLFRGRIYIVSQRFIDPQKPCPIPLMTGAAKLEIGCAEIYHPIQVVPSDTTYTFLTIDTESGSVEKKVSFIGSTSSTTVYMSPNAIYLAWAYSKSPVGFYYNFFKEEGQDLLAKDILNKLQKLESYDISESSKTMELGVILEKYFSGLSNDERKRIENEMQNRLKGYTKKHFREYEKTQIVKITTDKLEVGANGEIPGSVLNQFSMDEYNGNLRVATTLSGRVDFSSGESANDVYVLDEELKVVGSIMDLGLSERIYSARFIQDKGYVVTFKQIDPFYVLDLSDPKNPRKAGELKIPGYSSYLHPISNNLVLGVGQEGANVKLSLFDVANPANPLELSKYNMDAYWTEVSESYHAFLLDTKHEVFFLPAGQDGYIFSYKENELKLDRVVTGINAQRAIYLEDFMYIIGDAKIVVLNENDWSEVNNLSF</sequence>
<organism evidence="2 3">
    <name type="scientific">Candidatus Woesebacteria bacterium GW2011_GWB1_38_8</name>
    <dbReference type="NCBI Taxonomy" id="1618570"/>
    <lineage>
        <taxon>Bacteria</taxon>
        <taxon>Candidatus Woeseibacteriota</taxon>
    </lineage>
</organism>
<dbReference type="InterPro" id="IPR019198">
    <property type="entry name" value="Beta_propeller_containing"/>
</dbReference>
<dbReference type="STRING" id="1618570.UT08_C0008G0012"/>
<keyword evidence="1" id="KW-1133">Transmembrane helix</keyword>
<name>A0A0G0P7H9_9BACT</name>
<proteinExistence type="predicted"/>
<evidence type="ECO:0000313" key="3">
    <source>
        <dbReference type="Proteomes" id="UP000034081"/>
    </source>
</evidence>
<evidence type="ECO:0000313" key="2">
    <source>
        <dbReference type="EMBL" id="KKQ85256.1"/>
    </source>
</evidence>
<evidence type="ECO:0000256" key="1">
    <source>
        <dbReference type="SAM" id="Phobius"/>
    </source>
</evidence>
<dbReference type="Proteomes" id="UP000034081">
    <property type="component" value="Unassembled WGS sequence"/>
</dbReference>
<dbReference type="AlphaFoldDB" id="A0A0G0P7H9"/>
<gene>
    <name evidence="2" type="ORF">UT08_C0008G0012</name>
</gene>
<protein>
    <submittedName>
        <fullName evidence="2">Beta propeller domain protein</fullName>
    </submittedName>
</protein>
<dbReference type="EMBL" id="LBVL01000008">
    <property type="protein sequence ID" value="KKQ85256.1"/>
    <property type="molecule type" value="Genomic_DNA"/>
</dbReference>
<comment type="caution">
    <text evidence="2">The sequence shown here is derived from an EMBL/GenBank/DDBJ whole genome shotgun (WGS) entry which is preliminary data.</text>
</comment>
<dbReference type="Pfam" id="PF09826">
    <property type="entry name" value="Beta_propel"/>
    <property type="match status" value="1"/>
</dbReference>
<reference evidence="2 3" key="1">
    <citation type="journal article" date="2015" name="Nature">
        <title>rRNA introns, odd ribosomes, and small enigmatic genomes across a large radiation of phyla.</title>
        <authorList>
            <person name="Brown C.T."/>
            <person name="Hug L.A."/>
            <person name="Thomas B.C."/>
            <person name="Sharon I."/>
            <person name="Castelle C.J."/>
            <person name="Singh A."/>
            <person name="Wilkins M.J."/>
            <person name="Williams K.H."/>
            <person name="Banfield J.F."/>
        </authorList>
    </citation>
    <scope>NUCLEOTIDE SEQUENCE [LARGE SCALE GENOMIC DNA]</scope>
</reference>
<keyword evidence="1" id="KW-0812">Transmembrane</keyword>
<accession>A0A0G0P7H9</accession>
<keyword evidence="1" id="KW-0472">Membrane</keyword>
<feature type="transmembrane region" description="Helical" evidence="1">
    <location>
        <begin position="37"/>
        <end position="60"/>
    </location>
</feature>